<gene>
    <name evidence="1" type="ORF">AGR4A_pAt10364</name>
</gene>
<name>A0A822VBX8_AGRTU</name>
<dbReference type="Proteomes" id="UP000192074">
    <property type="component" value="Unassembled WGS sequence"/>
</dbReference>
<evidence type="ECO:0000313" key="2">
    <source>
        <dbReference type="Proteomes" id="UP000192074"/>
    </source>
</evidence>
<accession>A0A822VBX8</accession>
<evidence type="ECO:0000313" key="1">
    <source>
        <dbReference type="EMBL" id="CVI24916.1"/>
    </source>
</evidence>
<proteinExistence type="predicted"/>
<organism evidence="1 2">
    <name type="scientific">Agrobacterium tumefaciens str. B6</name>
    <dbReference type="NCBI Taxonomy" id="1183423"/>
    <lineage>
        <taxon>Bacteria</taxon>
        <taxon>Pseudomonadati</taxon>
        <taxon>Pseudomonadota</taxon>
        <taxon>Alphaproteobacteria</taxon>
        <taxon>Hyphomicrobiales</taxon>
        <taxon>Rhizobiaceae</taxon>
        <taxon>Rhizobium/Agrobacterium group</taxon>
        <taxon>Agrobacterium</taxon>
        <taxon>Agrobacterium tumefaciens complex</taxon>
    </lineage>
</organism>
<comment type="caution">
    <text evidence="1">The sequence shown here is derived from an EMBL/GenBank/DDBJ whole genome shotgun (WGS) entry which is preliminary data.</text>
</comment>
<protein>
    <submittedName>
        <fullName evidence="1">Uncharacterized protein</fullName>
    </submittedName>
</protein>
<reference evidence="1 2" key="1">
    <citation type="submission" date="2016-01" db="EMBL/GenBank/DDBJ databases">
        <authorList>
            <person name="Regsiter A."/>
            <person name="william w."/>
        </authorList>
    </citation>
    <scope>NUCLEOTIDE SEQUENCE [LARGE SCALE GENOMIC DNA]</scope>
    <source>
        <strain evidence="1 2">B6</strain>
    </source>
</reference>
<dbReference type="EMBL" id="FCNL01000040">
    <property type="protein sequence ID" value="CVI24916.1"/>
    <property type="molecule type" value="Genomic_DNA"/>
</dbReference>
<dbReference type="AlphaFoldDB" id="A0A822VBX8"/>
<sequence length="79" mass="8846">MVPKSTPTCARYNIATACRSELSQGLRFKSRQGETKRSARTETVIIIRADYLIRSYAASQTWLRILAARAALSCGKKRP</sequence>